<dbReference type="CDD" id="cd00082">
    <property type="entry name" value="HisKA"/>
    <property type="match status" value="1"/>
</dbReference>
<dbReference type="Gene3D" id="1.10.287.130">
    <property type="match status" value="1"/>
</dbReference>
<evidence type="ECO:0000313" key="20">
    <source>
        <dbReference type="Proteomes" id="UP000633814"/>
    </source>
</evidence>
<evidence type="ECO:0000259" key="18">
    <source>
        <dbReference type="PROSITE" id="PS50894"/>
    </source>
</evidence>
<gene>
    <name evidence="19" type="ORF">JAO78_002120</name>
</gene>
<evidence type="ECO:0000256" key="10">
    <source>
        <dbReference type="ARBA" id="ARBA00023012"/>
    </source>
</evidence>
<dbReference type="InterPro" id="IPR003594">
    <property type="entry name" value="HATPase_dom"/>
</dbReference>
<dbReference type="CDD" id="cd17546">
    <property type="entry name" value="REC_hyHK_CKI1_RcsC-like"/>
    <property type="match status" value="1"/>
</dbReference>
<evidence type="ECO:0000259" key="16">
    <source>
        <dbReference type="PROSITE" id="PS50109"/>
    </source>
</evidence>
<evidence type="ECO:0000256" key="4">
    <source>
        <dbReference type="ARBA" id="ARBA00022475"/>
    </source>
</evidence>
<dbReference type="Pfam" id="PF01627">
    <property type="entry name" value="Hpt"/>
    <property type="match status" value="1"/>
</dbReference>
<protein>
    <recommendedName>
        <fullName evidence="3">histidine kinase</fullName>
        <ecNumber evidence="3">2.7.13.3</ecNumber>
    </recommendedName>
</protein>
<evidence type="ECO:0000256" key="14">
    <source>
        <dbReference type="SAM" id="Coils"/>
    </source>
</evidence>
<evidence type="ECO:0000256" key="9">
    <source>
        <dbReference type="ARBA" id="ARBA00022989"/>
    </source>
</evidence>
<evidence type="ECO:0000256" key="1">
    <source>
        <dbReference type="ARBA" id="ARBA00000085"/>
    </source>
</evidence>
<keyword evidence="7" id="KW-0547">Nucleotide-binding</keyword>
<feature type="transmembrane region" description="Helical" evidence="15">
    <location>
        <begin position="151"/>
        <end position="173"/>
    </location>
</feature>
<keyword evidence="8" id="KW-0067">ATP-binding</keyword>
<sequence>MENTHFTKPIFFRLAIILLICLAIQTWLFGWFTASAQRSSEQLQRLTAESMVLAQSLSLVPTDDKVLQQQLFLQARNNDPSRAFYLYSVTAKGIELEFNTENLPNVVPSPTLSNMAIRQDDLLIVHRILPGQTNKVLVSLQLLPPPNYQPALFALFIGLVTGLLLLAGISYHLSQYFRERLLPLVLGTRNALEKEQFVPGFDSHEKDVFGLLAEQINTVFYRLQQSTQALKASEDNISQLKQEVEHRIKERTDALETAKLTAEKANEAKSTFLATMSHEIRTPMNGIIGTIDLLRKTELSNPQYRMTDTIRESSFSLLRILDDILDFSKIEAGKLELENIPVSLVDIIEAVGRILVSVAYQRQIDLKIYIDPRIPDGLMGDPVRLRQILYNLAGNAIKFTETTAEKTGVVLVSARLLEENMDFSQIQLTVSDNGRGMTQRQISYVFQPFNQAEGSITRRFGGTGLGLSICQYLTSLMYGEIDAKSEPGKGSEFRVRLPMHRIENARYLSQSLLKDLSICLFSQDSDNQHHLSDYLLFCGANLDIVLSVEALHLRAENQREDAKTQTIWLLDATYEQISASEITHLVTHPKLSSVKFVIITNQTELADLLFDNVIYVHGSPICRTQILDAVQIICGLKARPKQIIQPTNQASLQAPSIETARKNRELVLLAEDNQMNQRVIVEQLSALGYAVEVADDGAIALEKWREYHYPLVLTDLHMPNLSGYDLTKAIRLEDLHRQEDSQFTRIIAITANAMKGEEQKCLSVGMDAYITKPIELVTLQNVMQKWLPLKQSAKESAQDTVEQNNLSPICFTTLANCLGNDPVKHEEYLNYFISEATPVIRKLSQLNTSQQRQGIRSEAHQLKAMAKSVGALQVANKALSLEKIAETADLSTVAETIEQLTDQFHNVIHYVKQRY</sequence>
<keyword evidence="5 13" id="KW-0597">Phosphoprotein</keyword>
<dbReference type="PANTHER" id="PTHR45339">
    <property type="entry name" value="HYBRID SIGNAL TRANSDUCTION HISTIDINE KINASE J"/>
    <property type="match status" value="1"/>
</dbReference>
<dbReference type="SMART" id="SM00387">
    <property type="entry name" value="HATPase_c"/>
    <property type="match status" value="1"/>
</dbReference>
<keyword evidence="4" id="KW-1003">Cell membrane</keyword>
<evidence type="ECO:0000256" key="8">
    <source>
        <dbReference type="ARBA" id="ARBA00022840"/>
    </source>
</evidence>
<evidence type="ECO:0000256" key="13">
    <source>
        <dbReference type="PROSITE-ProRule" id="PRU00169"/>
    </source>
</evidence>
<dbReference type="PANTHER" id="PTHR45339:SF1">
    <property type="entry name" value="HYBRID SIGNAL TRANSDUCTION HISTIDINE KINASE J"/>
    <property type="match status" value="1"/>
</dbReference>
<accession>A0ABS8BZW8</accession>
<dbReference type="Pfam" id="PF00512">
    <property type="entry name" value="HisKA"/>
    <property type="match status" value="1"/>
</dbReference>
<dbReference type="PROSITE" id="PS50110">
    <property type="entry name" value="RESPONSE_REGULATORY"/>
    <property type="match status" value="1"/>
</dbReference>
<dbReference type="EC" id="2.7.13.3" evidence="3"/>
<dbReference type="SMART" id="SM00388">
    <property type="entry name" value="HisKA"/>
    <property type="match status" value="1"/>
</dbReference>
<organism evidence="19 20">
    <name type="scientific">Alishewanella maricola</name>
    <dbReference type="NCBI Taxonomy" id="2795740"/>
    <lineage>
        <taxon>Bacteria</taxon>
        <taxon>Pseudomonadati</taxon>
        <taxon>Pseudomonadota</taxon>
        <taxon>Gammaproteobacteria</taxon>
        <taxon>Alteromonadales</taxon>
        <taxon>Alteromonadaceae</taxon>
        <taxon>Alishewanella</taxon>
    </lineage>
</organism>
<evidence type="ECO:0000259" key="17">
    <source>
        <dbReference type="PROSITE" id="PS50110"/>
    </source>
</evidence>
<evidence type="ECO:0000256" key="5">
    <source>
        <dbReference type="ARBA" id="ARBA00022553"/>
    </source>
</evidence>
<evidence type="ECO:0000313" key="19">
    <source>
        <dbReference type="EMBL" id="MCB5225610.1"/>
    </source>
</evidence>
<dbReference type="SMART" id="SM00448">
    <property type="entry name" value="REC"/>
    <property type="match status" value="1"/>
</dbReference>
<dbReference type="Gene3D" id="1.20.120.160">
    <property type="entry name" value="HPT domain"/>
    <property type="match status" value="1"/>
</dbReference>
<keyword evidence="10" id="KW-0902">Two-component regulatory system</keyword>
<dbReference type="SUPFAM" id="SSF47384">
    <property type="entry name" value="Homodimeric domain of signal transducing histidine kinase"/>
    <property type="match status" value="1"/>
</dbReference>
<evidence type="ECO:0000256" key="6">
    <source>
        <dbReference type="ARBA" id="ARBA00022692"/>
    </source>
</evidence>
<evidence type="ECO:0000256" key="15">
    <source>
        <dbReference type="SAM" id="Phobius"/>
    </source>
</evidence>
<dbReference type="PROSITE" id="PS50894">
    <property type="entry name" value="HPT"/>
    <property type="match status" value="1"/>
</dbReference>
<feature type="transmembrane region" description="Helical" evidence="15">
    <location>
        <begin position="12"/>
        <end position="34"/>
    </location>
</feature>
<feature type="domain" description="HPt" evidence="18">
    <location>
        <begin position="821"/>
        <end position="915"/>
    </location>
</feature>
<evidence type="ECO:0000256" key="12">
    <source>
        <dbReference type="PROSITE-ProRule" id="PRU00110"/>
    </source>
</evidence>
<comment type="subcellular location">
    <subcellularLocation>
        <location evidence="2">Cell membrane</location>
        <topology evidence="2">Multi-pass membrane protein</topology>
    </subcellularLocation>
</comment>
<keyword evidence="9 15" id="KW-1133">Transmembrane helix</keyword>
<dbReference type="InterPro" id="IPR004358">
    <property type="entry name" value="Sig_transdc_His_kin-like_C"/>
</dbReference>
<dbReference type="SUPFAM" id="SSF52172">
    <property type="entry name" value="CheY-like"/>
    <property type="match status" value="1"/>
</dbReference>
<dbReference type="InterPro" id="IPR011006">
    <property type="entry name" value="CheY-like_superfamily"/>
</dbReference>
<feature type="domain" description="Histidine kinase" evidence="16">
    <location>
        <begin position="275"/>
        <end position="501"/>
    </location>
</feature>
<dbReference type="Pfam" id="PF02518">
    <property type="entry name" value="HATPase_c"/>
    <property type="match status" value="1"/>
</dbReference>
<feature type="modified residue" description="4-aspartylphosphate" evidence="13">
    <location>
        <position position="715"/>
    </location>
</feature>
<comment type="caution">
    <text evidence="19">The sequence shown here is derived from an EMBL/GenBank/DDBJ whole genome shotgun (WGS) entry which is preliminary data.</text>
</comment>
<dbReference type="RefSeq" id="WP_226749698.1">
    <property type="nucleotide sequence ID" value="NZ_JAEINI020000001.1"/>
</dbReference>
<evidence type="ECO:0000256" key="3">
    <source>
        <dbReference type="ARBA" id="ARBA00012438"/>
    </source>
</evidence>
<keyword evidence="14" id="KW-0175">Coiled coil</keyword>
<dbReference type="InterPro" id="IPR036890">
    <property type="entry name" value="HATPase_C_sf"/>
</dbReference>
<reference evidence="19 20" key="1">
    <citation type="submission" date="2021-10" db="EMBL/GenBank/DDBJ databases">
        <title>Alishewanella koreense sp. nov. isolated from seawater of southwestern coast in South Korea and the proposal for the reclassification of Rheinheimera perlucida and Rheinheimera tuosuensis as Arsukibacterium perlucida and Arsukibacterium tuosuensis.</title>
        <authorList>
            <person name="Kim K.H."/>
            <person name="Ruan W."/>
            <person name="Kim K.R."/>
            <person name="Baek J.H."/>
            <person name="Jeon C.O."/>
        </authorList>
    </citation>
    <scope>NUCLEOTIDE SEQUENCE [LARGE SCALE GENOMIC DNA]</scope>
    <source>
        <strain evidence="19 20">16-MA</strain>
    </source>
</reference>
<evidence type="ECO:0000256" key="2">
    <source>
        <dbReference type="ARBA" id="ARBA00004651"/>
    </source>
</evidence>
<keyword evidence="20" id="KW-1185">Reference proteome</keyword>
<dbReference type="PROSITE" id="PS50109">
    <property type="entry name" value="HIS_KIN"/>
    <property type="match status" value="1"/>
</dbReference>
<dbReference type="PRINTS" id="PR00344">
    <property type="entry name" value="BCTRLSENSOR"/>
</dbReference>
<dbReference type="CDD" id="cd16922">
    <property type="entry name" value="HATPase_EvgS-ArcB-TorS-like"/>
    <property type="match status" value="1"/>
</dbReference>
<comment type="catalytic activity">
    <reaction evidence="1">
        <text>ATP + protein L-histidine = ADP + protein N-phospho-L-histidine.</text>
        <dbReference type="EC" id="2.7.13.3"/>
    </reaction>
</comment>
<dbReference type="Gene3D" id="3.40.50.2300">
    <property type="match status" value="1"/>
</dbReference>
<dbReference type="SUPFAM" id="SSF55874">
    <property type="entry name" value="ATPase domain of HSP90 chaperone/DNA topoisomerase II/histidine kinase"/>
    <property type="match status" value="1"/>
</dbReference>
<dbReference type="Pfam" id="PF00072">
    <property type="entry name" value="Response_reg"/>
    <property type="match status" value="1"/>
</dbReference>
<keyword evidence="6 15" id="KW-0812">Transmembrane</keyword>
<name>A0ABS8BZW8_9ALTE</name>
<dbReference type="InterPro" id="IPR005467">
    <property type="entry name" value="His_kinase_dom"/>
</dbReference>
<feature type="modified residue" description="Phosphohistidine" evidence="12">
    <location>
        <position position="860"/>
    </location>
</feature>
<dbReference type="SUPFAM" id="SSF47226">
    <property type="entry name" value="Histidine-containing phosphotransfer domain, HPT domain"/>
    <property type="match status" value="1"/>
</dbReference>
<dbReference type="EMBL" id="JAEINI020000001">
    <property type="protein sequence ID" value="MCB5225610.1"/>
    <property type="molecule type" value="Genomic_DNA"/>
</dbReference>
<dbReference type="InterPro" id="IPR001789">
    <property type="entry name" value="Sig_transdc_resp-reg_receiver"/>
</dbReference>
<dbReference type="InterPro" id="IPR003661">
    <property type="entry name" value="HisK_dim/P_dom"/>
</dbReference>
<evidence type="ECO:0000256" key="7">
    <source>
        <dbReference type="ARBA" id="ARBA00022741"/>
    </source>
</evidence>
<proteinExistence type="predicted"/>
<dbReference type="Gene3D" id="3.30.565.10">
    <property type="entry name" value="Histidine kinase-like ATPase, C-terminal domain"/>
    <property type="match status" value="1"/>
</dbReference>
<feature type="domain" description="Response regulatory" evidence="17">
    <location>
        <begin position="666"/>
        <end position="787"/>
    </location>
</feature>
<keyword evidence="11 15" id="KW-0472">Membrane</keyword>
<dbReference type="Proteomes" id="UP000633814">
    <property type="component" value="Unassembled WGS sequence"/>
</dbReference>
<evidence type="ECO:0000256" key="11">
    <source>
        <dbReference type="ARBA" id="ARBA00023136"/>
    </source>
</evidence>
<dbReference type="InterPro" id="IPR036097">
    <property type="entry name" value="HisK_dim/P_sf"/>
</dbReference>
<dbReference type="InterPro" id="IPR036641">
    <property type="entry name" value="HPT_dom_sf"/>
</dbReference>
<feature type="coiled-coil region" evidence="14">
    <location>
        <begin position="223"/>
        <end position="250"/>
    </location>
</feature>
<dbReference type="InterPro" id="IPR008207">
    <property type="entry name" value="Sig_transdc_His_kin_Hpt_dom"/>
</dbReference>